<dbReference type="GO" id="GO:0005759">
    <property type="term" value="C:mitochondrial matrix"/>
    <property type="evidence" value="ECO:0007669"/>
    <property type="project" value="UniProtKB-SubCell"/>
</dbReference>
<comment type="caution">
    <text evidence="6">The sequence shown here is derived from an EMBL/GenBank/DDBJ whole genome shotgun (WGS) entry which is preliminary data.</text>
</comment>
<evidence type="ECO:0000313" key="6">
    <source>
        <dbReference type="EMBL" id="TVY81425.1"/>
    </source>
</evidence>
<feature type="region of interest" description="Disordered" evidence="5">
    <location>
        <begin position="198"/>
        <end position="243"/>
    </location>
</feature>
<feature type="compositionally biased region" description="Low complexity" evidence="5">
    <location>
        <begin position="203"/>
        <end position="222"/>
    </location>
</feature>
<dbReference type="OrthoDB" id="284292at2759"/>
<feature type="compositionally biased region" description="Basic and acidic residues" evidence="5">
    <location>
        <begin position="34"/>
        <end position="48"/>
    </location>
</feature>
<keyword evidence="2 4" id="KW-0496">Mitochondrion</keyword>
<evidence type="ECO:0000256" key="3">
    <source>
        <dbReference type="ARBA" id="ARBA00023186"/>
    </source>
</evidence>
<comment type="subcellular location">
    <subcellularLocation>
        <location evidence="1 4">Mitochondrion matrix</location>
    </subcellularLocation>
</comment>
<dbReference type="FunFam" id="1.10.150.250:FF:000002">
    <property type="entry name" value="Succinate dehydrogenase assembly factor 2, mitochondrial"/>
    <property type="match status" value="1"/>
</dbReference>
<feature type="compositionally biased region" description="Basic and acidic residues" evidence="5">
    <location>
        <begin position="224"/>
        <end position="233"/>
    </location>
</feature>
<evidence type="ECO:0000256" key="1">
    <source>
        <dbReference type="ARBA" id="ARBA00004305"/>
    </source>
</evidence>
<gene>
    <name evidence="6" type="ORF">LSUE1_G005496</name>
</gene>
<dbReference type="GO" id="GO:0006121">
    <property type="term" value="P:mitochondrial electron transport, succinate to ubiquinone"/>
    <property type="evidence" value="ECO:0007669"/>
    <property type="project" value="UniProtKB-UniRule"/>
</dbReference>
<dbReference type="GO" id="GO:0034553">
    <property type="term" value="P:mitochondrial respiratory chain complex II assembly"/>
    <property type="evidence" value="ECO:0007669"/>
    <property type="project" value="TreeGrafter"/>
</dbReference>
<name>A0A8T9C6X4_9HELO</name>
<sequence>MSSARLVLRSVRPSMVFTRPISMTSRRMAGPGNAKEHETAAEHRKIQSEKTLNPHMTNTTSTIANDMPSVGANKAPPELITSVDADYVPKDSIPENTERMTGGTQDGAPEDSEMGVGEMQGAKFKVEPLRRTGEDANTMRARLLYQSRKRGTLESDLLMSTFAEAHLRDMTQEQMAQFDLFLDENDWDIYYWATQEPTPTSQETAEGAGHAAEGATASASGSDPKLETDEWRQGKPRSGEWAQTVGTFKPAYRPVPVRWKNSEILSMLRRHVISRSAGGIHEGSADVSGEGLSQSVKGTGGGDRSTMNSFKAVINVHHI</sequence>
<organism evidence="6 7">
    <name type="scientific">Lachnellula suecica</name>
    <dbReference type="NCBI Taxonomy" id="602035"/>
    <lineage>
        <taxon>Eukaryota</taxon>
        <taxon>Fungi</taxon>
        <taxon>Dikarya</taxon>
        <taxon>Ascomycota</taxon>
        <taxon>Pezizomycotina</taxon>
        <taxon>Leotiomycetes</taxon>
        <taxon>Helotiales</taxon>
        <taxon>Lachnaceae</taxon>
        <taxon>Lachnellula</taxon>
    </lineage>
</organism>
<dbReference type="Gene3D" id="1.10.150.250">
    <property type="entry name" value="Flavinator of succinate dehydrogenase"/>
    <property type="match status" value="1"/>
</dbReference>
<dbReference type="HAMAP" id="MF_03057">
    <property type="entry name" value="SDHAF2"/>
    <property type="match status" value="1"/>
</dbReference>
<dbReference type="GO" id="GO:0006099">
    <property type="term" value="P:tricarboxylic acid cycle"/>
    <property type="evidence" value="ECO:0007669"/>
    <property type="project" value="TreeGrafter"/>
</dbReference>
<dbReference type="InterPro" id="IPR028882">
    <property type="entry name" value="SDHAF2"/>
</dbReference>
<dbReference type="Pfam" id="PF03937">
    <property type="entry name" value="Sdh5"/>
    <property type="match status" value="1"/>
</dbReference>
<comment type="function">
    <text evidence="4">Plays an essential role in the assembly of succinate dehydrogenase (SDH), an enzyme complex (also referred to as respiratory complex II) that is a component of both the tricarboxylic acid (TCA) cycle and the mitochondrial electron transport chain, and which couples the oxidation of succinate to fumarate with the reduction of ubiquinone (coenzyme Q) to ubiquinol. Required for flavinylation (covalent attachment of FAD) of the flavoprotein subunit of the SDH catalytic dimer.</text>
</comment>
<comment type="similarity">
    <text evidence="4">Belongs to the SDHAF2 family.</text>
</comment>
<dbReference type="InterPro" id="IPR036714">
    <property type="entry name" value="SDH_sf"/>
</dbReference>
<feature type="region of interest" description="Disordered" evidence="5">
    <location>
        <begin position="25"/>
        <end position="55"/>
    </location>
</feature>
<dbReference type="SUPFAM" id="SSF109910">
    <property type="entry name" value="YgfY-like"/>
    <property type="match status" value="1"/>
</dbReference>
<keyword evidence="7" id="KW-1185">Reference proteome</keyword>
<evidence type="ECO:0000256" key="5">
    <source>
        <dbReference type="SAM" id="MobiDB-lite"/>
    </source>
</evidence>
<feature type="region of interest" description="Disordered" evidence="5">
    <location>
        <begin position="92"/>
        <end position="113"/>
    </location>
</feature>
<proteinExistence type="inferred from homology"/>
<protein>
    <recommendedName>
        <fullName evidence="4">Succinate dehydrogenase assembly factor 2, mitochondrial</fullName>
        <shortName evidence="4">SDH assembly factor 2</shortName>
        <shortName evidence="4">SDHAF2</shortName>
    </recommendedName>
</protein>
<dbReference type="Proteomes" id="UP000469558">
    <property type="component" value="Unassembled WGS sequence"/>
</dbReference>
<evidence type="ECO:0000256" key="4">
    <source>
        <dbReference type="HAMAP-Rule" id="MF_03057"/>
    </source>
</evidence>
<dbReference type="EMBL" id="QGMK01000482">
    <property type="protein sequence ID" value="TVY81425.1"/>
    <property type="molecule type" value="Genomic_DNA"/>
</dbReference>
<accession>A0A8T9C6X4</accession>
<evidence type="ECO:0000256" key="2">
    <source>
        <dbReference type="ARBA" id="ARBA00023128"/>
    </source>
</evidence>
<dbReference type="PANTHER" id="PTHR12469:SF2">
    <property type="entry name" value="SUCCINATE DEHYDROGENASE ASSEMBLY FACTOR 2, MITOCHONDRIAL"/>
    <property type="match status" value="1"/>
</dbReference>
<dbReference type="AlphaFoldDB" id="A0A8T9C6X4"/>
<dbReference type="PANTHER" id="PTHR12469">
    <property type="entry name" value="PROTEIN EMI5 HOMOLOG, MITOCHONDRIAL"/>
    <property type="match status" value="1"/>
</dbReference>
<comment type="subunit">
    <text evidence="4">Interacts with the flavoprotein subunit within the SDH catalytic dimer.</text>
</comment>
<evidence type="ECO:0000313" key="7">
    <source>
        <dbReference type="Proteomes" id="UP000469558"/>
    </source>
</evidence>
<reference evidence="6 7" key="1">
    <citation type="submission" date="2018-05" db="EMBL/GenBank/DDBJ databases">
        <title>Genome sequencing and assembly of the regulated plant pathogen Lachnellula willkommii and related sister species for the development of diagnostic species identification markers.</title>
        <authorList>
            <person name="Giroux E."/>
            <person name="Bilodeau G."/>
        </authorList>
    </citation>
    <scope>NUCLEOTIDE SEQUENCE [LARGE SCALE GENOMIC DNA]</scope>
    <source>
        <strain evidence="6 7">CBS 268.59</strain>
    </source>
</reference>
<keyword evidence="3 4" id="KW-0143">Chaperone</keyword>
<feature type="region of interest" description="Disordered" evidence="5">
    <location>
        <begin position="280"/>
        <end position="304"/>
    </location>
</feature>
<dbReference type="InterPro" id="IPR005631">
    <property type="entry name" value="SDH"/>
</dbReference>